<dbReference type="InterPro" id="IPR055985">
    <property type="entry name" value="DUF7563"/>
</dbReference>
<dbReference type="STRING" id="1604004.HLASA_0382"/>
<proteinExistence type="predicted"/>
<dbReference type="KEGG" id="hsu:HLASF_0383"/>
<evidence type="ECO:0000313" key="4">
    <source>
        <dbReference type="Proteomes" id="UP000069906"/>
    </source>
</evidence>
<evidence type="ECO:0000313" key="2">
    <source>
        <dbReference type="EMBL" id="ALG81291.1"/>
    </source>
</evidence>
<reference evidence="1 4" key="1">
    <citation type="journal article" date="2015" name="ISME J.">
        <title>Elemental sulfur and acetate can support life of a novel strictly anaerobic haloarchaeon.</title>
        <authorList>
            <person name="Sorokin D.Y."/>
            <person name="Kublanov I.V."/>
            <person name="Gavrilov S.N."/>
            <person name="Rojo D."/>
            <person name="Roman P."/>
            <person name="Golyshin P.N."/>
            <person name="Slepak V.Z."/>
            <person name="Smedile F."/>
            <person name="Ferrer M."/>
            <person name="Messina E."/>
            <person name="La Cono V."/>
            <person name="Yakimov M.M."/>
        </authorList>
    </citation>
    <scope>NUCLEOTIDE SEQUENCE [LARGE SCALE GENOMIC DNA]</scope>
    <source>
        <strain evidence="1 4">HSR2</strain>
    </source>
</reference>
<evidence type="ECO:0008006" key="5">
    <source>
        <dbReference type="Google" id="ProtNLM"/>
    </source>
</evidence>
<dbReference type="Pfam" id="PF24444">
    <property type="entry name" value="DUF7563"/>
    <property type="match status" value="1"/>
</dbReference>
<dbReference type="EMBL" id="CP011564">
    <property type="protein sequence ID" value="ALG81291.1"/>
    <property type="molecule type" value="Genomic_DNA"/>
</dbReference>
<dbReference type="AlphaFoldDB" id="A0A0F7PB77"/>
<gene>
    <name evidence="2" type="ORF">HLASA_0382</name>
    <name evidence="1" type="ORF">HLASF_0383</name>
</gene>
<protein>
    <recommendedName>
        <fullName evidence="5">Small CPxCG-related zinc finger protein</fullName>
    </recommendedName>
</protein>
<reference evidence="2 3" key="3">
    <citation type="journal article" date="2016" name="Stand. Genomic Sci.">
        <title>Complete genome sequence of 'Halanaeroarchaeum sulfurireducens' M27-SA2, a sulfur-reducing and acetate-oxidizing haloarchaeon from the deep-sea hypersaline anoxic lake Medee.</title>
        <authorList>
            <person name="Messina E."/>
            <person name="Sorokin D.Y."/>
            <person name="Kublanov I.V."/>
            <person name="Toshchakov S."/>
            <person name="Lopatina A."/>
            <person name="Arcadi E."/>
            <person name="Smedile F."/>
            <person name="La Spada G."/>
            <person name="La Cono V."/>
            <person name="Yakimov M.M."/>
        </authorList>
    </citation>
    <scope>NUCLEOTIDE SEQUENCE [LARGE SCALE GENOMIC DNA]</scope>
    <source>
        <strain evidence="2 3">M27-SA2</strain>
    </source>
</reference>
<accession>A0A0F7PB77</accession>
<evidence type="ECO:0000313" key="1">
    <source>
        <dbReference type="EMBL" id="AKH96889.1"/>
    </source>
</evidence>
<name>A0A0F7PB77_9EURY</name>
<organism evidence="1 4">
    <name type="scientific">Halanaeroarchaeum sulfurireducens</name>
    <dbReference type="NCBI Taxonomy" id="1604004"/>
    <lineage>
        <taxon>Archaea</taxon>
        <taxon>Methanobacteriati</taxon>
        <taxon>Methanobacteriota</taxon>
        <taxon>Stenosarchaea group</taxon>
        <taxon>Halobacteria</taxon>
        <taxon>Halobacteriales</taxon>
        <taxon>Halobacteriaceae</taxon>
        <taxon>Halanaeroarchaeum</taxon>
    </lineage>
</organism>
<dbReference type="PATRIC" id="fig|1604004.4.peg.403"/>
<reference evidence="3" key="2">
    <citation type="submission" date="2015-05" db="EMBL/GenBank/DDBJ databases">
        <title>Complete genome sequence of Halanaeroarchaeum sulfurireducens type strain M27-SA2, a sulfate-reducer haloarchaeon from marine anoxic lake Medee.</title>
        <authorList>
            <person name="Messina E."/>
            <person name="Kublanov I.V."/>
            <person name="Toshchakov S."/>
            <person name="Arcadi E."/>
            <person name="La Spada G."/>
            <person name="La Cono V."/>
            <person name="Yakimov M.M."/>
        </authorList>
    </citation>
    <scope>NUCLEOTIDE SEQUENCE [LARGE SCALE GENOMIC DNA]</scope>
    <source>
        <strain evidence="3">M27-SA2</strain>
    </source>
</reference>
<dbReference type="Proteomes" id="UP000069906">
    <property type="component" value="Chromosome"/>
</dbReference>
<keyword evidence="4" id="KW-1185">Reference proteome</keyword>
<sequence>MPECQNCGSFVTDAYVRVFTPDGVTKPRVCPNCEDKIRDGADVREARSTRRS</sequence>
<dbReference type="HOGENOM" id="CLU_210071_1_0_2"/>
<dbReference type="Proteomes" id="UP000060390">
    <property type="component" value="Chromosome"/>
</dbReference>
<dbReference type="EMBL" id="CP008874">
    <property type="protein sequence ID" value="AKH96889.1"/>
    <property type="molecule type" value="Genomic_DNA"/>
</dbReference>
<dbReference type="KEGG" id="hsf:HLASA_0382"/>
<evidence type="ECO:0000313" key="3">
    <source>
        <dbReference type="Proteomes" id="UP000060390"/>
    </source>
</evidence>